<evidence type="ECO:0000313" key="2">
    <source>
        <dbReference type="Proteomes" id="UP001241537"/>
    </source>
</evidence>
<sequence length="75" mass="8858">MRQAPDGVYSYLVDLEDTKIAEMVRENEDCTYTILLNSRFNHERNQESYLHALKHIQNGDYEKESVQEIEAEAHK</sequence>
<protein>
    <submittedName>
        <fullName evidence="1">Uncharacterized protein</fullName>
    </submittedName>
</protein>
<proteinExistence type="predicted"/>
<gene>
    <name evidence="1" type="ORF">J2S20_002407</name>
</gene>
<reference evidence="1" key="1">
    <citation type="submission" date="2023-07" db="EMBL/GenBank/DDBJ databases">
        <title>Genomic Encyclopedia of Type Strains, Phase IV (KMG-IV): sequencing the most valuable type-strain genomes for metagenomic binning, comparative biology and taxonomic classification.</title>
        <authorList>
            <person name="Goeker M."/>
        </authorList>
    </citation>
    <scope>NUCLEOTIDE SEQUENCE</scope>
    <source>
        <strain evidence="1">DSM 19659</strain>
    </source>
</reference>
<organism evidence="1 2">
    <name type="scientific">Moryella indoligenes</name>
    <dbReference type="NCBI Taxonomy" id="371674"/>
    <lineage>
        <taxon>Bacteria</taxon>
        <taxon>Bacillati</taxon>
        <taxon>Bacillota</taxon>
        <taxon>Clostridia</taxon>
        <taxon>Lachnospirales</taxon>
        <taxon>Lachnospiraceae</taxon>
        <taxon>Moryella</taxon>
    </lineage>
</organism>
<dbReference type="Proteomes" id="UP001241537">
    <property type="component" value="Unassembled WGS sequence"/>
</dbReference>
<name>A0AAE4ALY2_9FIRM</name>
<dbReference type="AlphaFoldDB" id="A0AAE4ALY2"/>
<accession>A0AAE4ALY2</accession>
<evidence type="ECO:0000313" key="1">
    <source>
        <dbReference type="EMBL" id="MDQ0153685.1"/>
    </source>
</evidence>
<keyword evidence="2" id="KW-1185">Reference proteome</keyword>
<comment type="caution">
    <text evidence="1">The sequence shown here is derived from an EMBL/GenBank/DDBJ whole genome shotgun (WGS) entry which is preliminary data.</text>
</comment>
<dbReference type="EMBL" id="JAUSTO010000033">
    <property type="protein sequence ID" value="MDQ0153685.1"/>
    <property type="molecule type" value="Genomic_DNA"/>
</dbReference>
<dbReference type="RefSeq" id="WP_307255564.1">
    <property type="nucleotide sequence ID" value="NZ_JAUSTO010000033.1"/>
</dbReference>